<dbReference type="InterPro" id="IPR036940">
    <property type="entry name" value="PI3/4_kinase_cat_sf"/>
</dbReference>
<evidence type="ECO:0000256" key="1">
    <source>
        <dbReference type="ARBA" id="ARBA00004123"/>
    </source>
</evidence>
<name>A0A158Q8F1_9BILA</name>
<feature type="domain" description="FATC" evidence="11">
    <location>
        <begin position="2074"/>
        <end position="2106"/>
    </location>
</feature>
<dbReference type="STRING" id="1147741.A0A158Q8F1"/>
<protein>
    <recommendedName>
        <fullName evidence="2">non-specific serine/threonine protein kinase</fullName>
        <ecNumber evidence="2">2.7.11.1</ecNumber>
    </recommendedName>
</protein>
<dbReference type="EC" id="2.7.11.1" evidence="2"/>
<dbReference type="SMART" id="SM00146">
    <property type="entry name" value="PI3Kc"/>
    <property type="match status" value="1"/>
</dbReference>
<dbReference type="PROSITE" id="PS00916">
    <property type="entry name" value="PI3_4_KINASE_2"/>
    <property type="match status" value="1"/>
</dbReference>
<accession>A0A158Q8F1</accession>
<evidence type="ECO:0000256" key="3">
    <source>
        <dbReference type="ARBA" id="ARBA00022679"/>
    </source>
</evidence>
<dbReference type="InterPro" id="IPR000403">
    <property type="entry name" value="PI3/4_kinase_cat_dom"/>
</dbReference>
<dbReference type="PROSITE" id="PS51190">
    <property type="entry name" value="FATC"/>
    <property type="match status" value="1"/>
</dbReference>
<keyword evidence="4" id="KW-0547">Nucleotide-binding</keyword>
<evidence type="ECO:0000256" key="9">
    <source>
        <dbReference type="SAM" id="Coils"/>
    </source>
</evidence>
<dbReference type="PANTHER" id="PTHR37079:SF4">
    <property type="entry name" value="SERINE_THREONINE-PROTEIN KINASE ATM"/>
    <property type="match status" value="1"/>
</dbReference>
<dbReference type="PANTHER" id="PTHR37079">
    <property type="entry name" value="SERINE/THREONINE-PROTEIN KINASE ATM"/>
    <property type="match status" value="1"/>
</dbReference>
<dbReference type="SUPFAM" id="SSF56112">
    <property type="entry name" value="Protein kinase-like (PK-like)"/>
    <property type="match status" value="1"/>
</dbReference>
<dbReference type="GO" id="GO:0005524">
    <property type="term" value="F:ATP binding"/>
    <property type="evidence" value="ECO:0007669"/>
    <property type="project" value="UniProtKB-KW"/>
</dbReference>
<keyword evidence="12" id="KW-1185">Reference proteome</keyword>
<dbReference type="Gene3D" id="1.10.1070.11">
    <property type="entry name" value="Phosphatidylinositol 3-/4-kinase, catalytic domain"/>
    <property type="match status" value="1"/>
</dbReference>
<reference evidence="13" key="1">
    <citation type="submission" date="2016-04" db="UniProtKB">
        <authorList>
            <consortium name="WormBaseParasite"/>
        </authorList>
    </citation>
    <scope>IDENTIFICATION</scope>
</reference>
<dbReference type="SMART" id="SM01343">
    <property type="entry name" value="FATC"/>
    <property type="match status" value="1"/>
</dbReference>
<sequence length="2106" mass="240282">MTDFSPLAKQLKEICDKEGTPTTEMGQNHIATTAKKFSQRALEAFKTAIWHFVKKIDTVDIDTLIDYLLTLLSYTSSDMRQIMDDDLALLHRNFAADITALLALLLEKKSILILKPHHCYGLWINCTKFCLLYVDVREYNGTLRTCSWILLQVARAAKYYSSVLSVEQMIEKIAAVLKKYLQSRDTGCKTSTLYDDLYINLLRIFNELLFEFGAGNWHSMRMRSRELCDLIGQSWAGTISLWQSRKFSNDLISSLNEQSKVIEALFIIHNPDCIVGFPPWLNSRALSNLIVDATVNCMNGLSVLQNSIYRMGQIQLLPDGIVSLFATVLALNIVRENGSFYFGNLILTQIRNKDELWCQLIEKLTVRWGHRLPLQIKSELLVNIIRLSHAVRRPIDETAVRGWTFRCATLNFILKASAKPANIPVNVILEILCYKPDFQRKSPETDISKLERCLMSVSAVHISETPCQATVKKYFIREMVDFAGSSLMELWRNVKLKSADSEILQRDQINLFFSVQNLLRYLHIYDAECDPVLKVLKVMSSDLPRIIRSDKLTGVDEWLLSVGGEGSWQAADKNKEDWTKDLSKTVDAVFEVMSNYVHEAVHKCSSFREAASTIEPFIQHGTSTEKRKFITLLRTVALADMLQGEDKSERKMNELVIAKMVLTYFPAEEWKICGVLFDDLTMLHKSLYCSVWLDQAGLAKFVVTDDLPDEFRANVIKNIYMPPLKHKIHLRILAFLISMGTPDLYKRLIRIFPTFDAIIDLFLEATTVCYEVQPASNNNFLPASQLKKLEDAQKISIKKQSFQRYVNGKEINTSHIMYLDILFRLQEKRLNELFGRSDFKKSFAAAVTMNLCDFFLKLRKLLRYCRPLGYEFLIIQALKNFLKCDLSACDISIKLFIIENCATLCSLAARSCLASARIENITCLLDGWFDLYNLLLELHCDLAMEKAYCVFDAFIDNPYCREKIMSRVNMEIFKKSHFRVKHLLEIFRNPAVASISYFARHIGSGCMRILASSALKVLSCSTFIVYVNNSFSDYSGQQTVVKEDWLSFAFALFPHLFTMVCNEGHDMSQFCMEVNYLLTNFPEKLIGNDFPLVVGIVACIRQARVNLASELGFKRLPFDLLKLSKVCLEINMAIAADYFYIATLIDRTVCACLYQTESLFTPDYDDLSDPLRPVMHSLNGSLGFFEIFDGKESTDESAQLFMEILTKMDDADSLRPLSLQIKNSIQCRMILAKSQCDWSRLAAFSPTTDLKYLRSLAFYYADLDIPPEFHKMASLACAELQKWDGSFLKIYSEENTGRQIHSILFARLNKQLELSQRLCDTALKIKCNEIAKSWIVSEDLLDDLRNCCEVSDLVVRNAPPVRGSILSCPWIVCKYGGARIPARTLTPIVVARAENLCKKNAYQLSLKIIEKYRKLMDTDMSVYREYDITKARALEKSGCEEAARLILSKICTANLNNGDYDNNFSELSLKASMLSAELDVKACRPDFAIKTLQTNVEKALGNGLENVLLVSKAYRMLGVQGKTLKIETLLEERRIQKEKASEEKELEQYRNDRNNLVLNLFLFQLKAITWILTALDSYLATLELDASAVDIPYRALSLFIKAKYNENLLEPLKLRLNRFQSRPWIPLINHLCSHFFDNAPLAPIIRQMILAALFDYPHHVLQHLLFYTNSTHAAANSQDRLHRVEDLLKEASTKDKSLRNPIEIMGKAFSLYAQFAASSVKTFQNKKYARSTASIADSVLLNEIQILRNVPIPAIEQPLTDDLSQLITFMKIESVVAVVDNEDLRQDSLVKQLFTVVNILLMDENKTFPLRTYHVVPINSSAGIIEFCLGTISLNNYICGADRKGGMHEKLYPLEMTAATACLKLSQALFSDFISIIFLINVKARGNQSNLVETYEGICKDIHPVFRHFFYDRFPDPFEWLCRIKDYTISLARWSIVGYVVGLGDRHLNNIMVEKETGRLVHIDLGMVFEFGKRNLLVPEQVPFRLTREMVDPILIEGVNGKFKTVAVDTLDCLRKNSQVFTTILSIAFKNYQEISLVLLHDALTKHRGENGDQFATLAICRLRDKLAGVENGIYVDSSQQVSHLIKEASDPENLARMFAGWMPFL</sequence>
<evidence type="ECO:0000256" key="2">
    <source>
        <dbReference type="ARBA" id="ARBA00012513"/>
    </source>
</evidence>
<keyword evidence="3" id="KW-0808">Transferase</keyword>
<evidence type="ECO:0000313" key="12">
    <source>
        <dbReference type="Proteomes" id="UP000050640"/>
    </source>
</evidence>
<dbReference type="InterPro" id="IPR011009">
    <property type="entry name" value="Kinase-like_dom_sf"/>
</dbReference>
<keyword evidence="6" id="KW-0418">Kinase</keyword>
<evidence type="ECO:0000256" key="7">
    <source>
        <dbReference type="ARBA" id="ARBA00022840"/>
    </source>
</evidence>
<dbReference type="Gene3D" id="3.30.1010.10">
    <property type="entry name" value="Phosphatidylinositol 3-kinase Catalytic Subunit, Chain A, domain 4"/>
    <property type="match status" value="1"/>
</dbReference>
<dbReference type="WBParaSite" id="EEL_0000737601-mRNA-1">
    <property type="protein sequence ID" value="EEL_0000737601-mRNA-1"/>
    <property type="gene ID" value="EEL_0000737601"/>
</dbReference>
<dbReference type="Proteomes" id="UP000050640">
    <property type="component" value="Unplaced"/>
</dbReference>
<keyword evidence="8" id="KW-0539">Nucleus</keyword>
<keyword evidence="5" id="KW-0227">DNA damage</keyword>
<evidence type="ECO:0000256" key="4">
    <source>
        <dbReference type="ARBA" id="ARBA00022741"/>
    </source>
</evidence>
<evidence type="ECO:0000313" key="13">
    <source>
        <dbReference type="WBParaSite" id="EEL_0000737601-mRNA-1"/>
    </source>
</evidence>
<dbReference type="Pfam" id="PF02260">
    <property type="entry name" value="FATC"/>
    <property type="match status" value="1"/>
</dbReference>
<comment type="subcellular location">
    <subcellularLocation>
        <location evidence="1">Nucleus</location>
    </subcellularLocation>
</comment>
<dbReference type="GO" id="GO:0004674">
    <property type="term" value="F:protein serine/threonine kinase activity"/>
    <property type="evidence" value="ECO:0007669"/>
    <property type="project" value="UniProtKB-EC"/>
</dbReference>
<dbReference type="GO" id="GO:0006974">
    <property type="term" value="P:DNA damage response"/>
    <property type="evidence" value="ECO:0007669"/>
    <property type="project" value="UniProtKB-KW"/>
</dbReference>
<dbReference type="PROSITE" id="PS50290">
    <property type="entry name" value="PI3_4_KINASE_3"/>
    <property type="match status" value="1"/>
</dbReference>
<evidence type="ECO:0000256" key="5">
    <source>
        <dbReference type="ARBA" id="ARBA00022763"/>
    </source>
</evidence>
<organism evidence="12 13">
    <name type="scientific">Elaeophora elaphi</name>
    <dbReference type="NCBI Taxonomy" id="1147741"/>
    <lineage>
        <taxon>Eukaryota</taxon>
        <taxon>Metazoa</taxon>
        <taxon>Ecdysozoa</taxon>
        <taxon>Nematoda</taxon>
        <taxon>Chromadorea</taxon>
        <taxon>Rhabditida</taxon>
        <taxon>Spirurina</taxon>
        <taxon>Spiruromorpha</taxon>
        <taxon>Filarioidea</taxon>
        <taxon>Onchocercidae</taxon>
        <taxon>Elaeophora</taxon>
    </lineage>
</organism>
<feature type="coiled-coil region" evidence="9">
    <location>
        <begin position="1526"/>
        <end position="1559"/>
    </location>
</feature>
<evidence type="ECO:0000256" key="8">
    <source>
        <dbReference type="ARBA" id="ARBA00023242"/>
    </source>
</evidence>
<keyword evidence="9" id="KW-0175">Coiled coil</keyword>
<dbReference type="InterPro" id="IPR038980">
    <property type="entry name" value="ATM_plant"/>
</dbReference>
<evidence type="ECO:0000259" key="10">
    <source>
        <dbReference type="PROSITE" id="PS50290"/>
    </source>
</evidence>
<evidence type="ECO:0000256" key="6">
    <source>
        <dbReference type="ARBA" id="ARBA00022777"/>
    </source>
</evidence>
<dbReference type="InterPro" id="IPR003152">
    <property type="entry name" value="FATC_dom"/>
</dbReference>
<keyword evidence="7" id="KW-0067">ATP-binding</keyword>
<dbReference type="InterPro" id="IPR018936">
    <property type="entry name" value="PI3/4_kinase_CS"/>
</dbReference>
<proteinExistence type="predicted"/>
<dbReference type="Pfam" id="PF00454">
    <property type="entry name" value="PI3_PI4_kinase"/>
    <property type="match status" value="1"/>
</dbReference>
<dbReference type="GO" id="GO:0005634">
    <property type="term" value="C:nucleus"/>
    <property type="evidence" value="ECO:0007669"/>
    <property type="project" value="UniProtKB-SubCell"/>
</dbReference>
<feature type="domain" description="PI3K/PI4K catalytic" evidence="10">
    <location>
        <begin position="1754"/>
        <end position="2072"/>
    </location>
</feature>
<evidence type="ECO:0000259" key="11">
    <source>
        <dbReference type="PROSITE" id="PS51190"/>
    </source>
</evidence>